<evidence type="ECO:0000313" key="3">
    <source>
        <dbReference type="Proteomes" id="UP000005551"/>
    </source>
</evidence>
<feature type="transmembrane region" description="Helical" evidence="1">
    <location>
        <begin position="6"/>
        <end position="25"/>
    </location>
</feature>
<evidence type="ECO:0000313" key="2">
    <source>
        <dbReference type="EMBL" id="EIM76175.1"/>
    </source>
</evidence>
<proteinExistence type="predicted"/>
<keyword evidence="1" id="KW-1133">Transmembrane helix</keyword>
<dbReference type="InterPro" id="IPR023353">
    <property type="entry name" value="LemA-like_dom_sf"/>
</dbReference>
<name>I5C2X3_9BACT</name>
<sequence length="120" mass="13705">MGFLPIMIVVGGASLLFILTVRIYLAQRNKTLEELELQMSAAAQSLRFGQLYGESTHPSGFFPSLKMDKKNSFDQTLLAQFTQAHKNYQLEVRAYNKLVKKRPYSFVAKIFGFRVRPQLA</sequence>
<dbReference type="EMBL" id="AJYA01000023">
    <property type="protein sequence ID" value="EIM76175.1"/>
    <property type="molecule type" value="Genomic_DNA"/>
</dbReference>
<dbReference type="AlphaFoldDB" id="I5C2X3"/>
<protein>
    <recommendedName>
        <fullName evidence="4">LemA family protein</fullName>
    </recommendedName>
</protein>
<dbReference type="RefSeq" id="WP_009055254.1">
    <property type="nucleotide sequence ID" value="NZ_AJYA01000023.1"/>
</dbReference>
<reference evidence="2 3" key="1">
    <citation type="submission" date="2012-05" db="EMBL/GenBank/DDBJ databases">
        <title>Genome sequence of Nitritalea halalkaliphila LW7.</title>
        <authorList>
            <person name="Jangir P.K."/>
            <person name="Singh A."/>
            <person name="Shivaji S."/>
            <person name="Sharma R."/>
        </authorList>
    </citation>
    <scope>NUCLEOTIDE SEQUENCE [LARGE SCALE GENOMIC DNA]</scope>
    <source>
        <strain evidence="2 3">LW7</strain>
    </source>
</reference>
<dbReference type="STRING" id="1189621.A3SI_11139"/>
<dbReference type="Gene3D" id="1.20.1440.20">
    <property type="entry name" value="LemA-like domain"/>
    <property type="match status" value="1"/>
</dbReference>
<dbReference type="OrthoDB" id="840017at2"/>
<keyword evidence="3" id="KW-1185">Reference proteome</keyword>
<comment type="caution">
    <text evidence="2">The sequence shown here is derived from an EMBL/GenBank/DDBJ whole genome shotgun (WGS) entry which is preliminary data.</text>
</comment>
<evidence type="ECO:0000256" key="1">
    <source>
        <dbReference type="SAM" id="Phobius"/>
    </source>
</evidence>
<organism evidence="2 3">
    <name type="scientific">Nitritalea halalkaliphila LW7</name>
    <dbReference type="NCBI Taxonomy" id="1189621"/>
    <lineage>
        <taxon>Bacteria</taxon>
        <taxon>Pseudomonadati</taxon>
        <taxon>Bacteroidota</taxon>
        <taxon>Cytophagia</taxon>
        <taxon>Cytophagales</taxon>
        <taxon>Cyclobacteriaceae</taxon>
        <taxon>Nitritalea</taxon>
    </lineage>
</organism>
<keyword evidence="1" id="KW-0812">Transmembrane</keyword>
<evidence type="ECO:0008006" key="4">
    <source>
        <dbReference type="Google" id="ProtNLM"/>
    </source>
</evidence>
<accession>I5C2X3</accession>
<keyword evidence="1" id="KW-0472">Membrane</keyword>
<dbReference type="Proteomes" id="UP000005551">
    <property type="component" value="Unassembled WGS sequence"/>
</dbReference>
<gene>
    <name evidence="2" type="ORF">A3SI_11139</name>
</gene>